<comment type="caution">
    <text evidence="1">The sequence shown here is derived from an EMBL/GenBank/DDBJ whole genome shotgun (WGS) entry which is preliminary data.</text>
</comment>
<proteinExistence type="predicted"/>
<evidence type="ECO:0000313" key="1">
    <source>
        <dbReference type="EMBL" id="HEG92251.1"/>
    </source>
</evidence>
<gene>
    <name evidence="1" type="ORF">ENP34_12580</name>
</gene>
<reference evidence="1" key="1">
    <citation type="journal article" date="2020" name="mSystems">
        <title>Genome- and Community-Level Interaction Insights into Carbon Utilization and Element Cycling Functions of Hydrothermarchaeota in Hydrothermal Sediment.</title>
        <authorList>
            <person name="Zhou Z."/>
            <person name="Liu Y."/>
            <person name="Xu W."/>
            <person name="Pan J."/>
            <person name="Luo Z.H."/>
            <person name="Li M."/>
        </authorList>
    </citation>
    <scope>NUCLEOTIDE SEQUENCE [LARGE SCALE GENOMIC DNA]</scope>
    <source>
        <strain evidence="1">SpSt-210</strain>
    </source>
</reference>
<name>A0A831THA6_9BACT</name>
<dbReference type="EMBL" id="DSIY01000293">
    <property type="protein sequence ID" value="HEG92251.1"/>
    <property type="molecule type" value="Genomic_DNA"/>
</dbReference>
<organism evidence="1">
    <name type="scientific">Thermorudis peleae</name>
    <dbReference type="NCBI Taxonomy" id="1382356"/>
    <lineage>
        <taxon>Bacteria</taxon>
        <taxon>Pseudomonadati</taxon>
        <taxon>Thermomicrobiota</taxon>
        <taxon>Thermomicrobia</taxon>
        <taxon>Thermomicrobia incertae sedis</taxon>
        <taxon>Thermorudis</taxon>
    </lineage>
</organism>
<protein>
    <submittedName>
        <fullName evidence="1">Uncharacterized protein</fullName>
    </submittedName>
</protein>
<accession>A0A831THA6</accession>
<sequence length="87" mass="9908">MARSISRFGTRLLRHYLAAGVLAFELLWGPAPPQPRWLHHGHLELWLSDPRLDENGWHAGELILTSGQRLVLTLPDDAPQPVQLWTN</sequence>
<dbReference type="AlphaFoldDB" id="A0A831THA6"/>